<dbReference type="InterPro" id="IPR009081">
    <property type="entry name" value="PP-bd_ACP"/>
</dbReference>
<dbReference type="Pfam" id="PF00698">
    <property type="entry name" value="Acyl_transf_1"/>
    <property type="match status" value="1"/>
</dbReference>
<dbReference type="InterPro" id="IPR025110">
    <property type="entry name" value="AMP-bd_C"/>
</dbReference>
<dbReference type="InterPro" id="IPR029058">
    <property type="entry name" value="AB_hydrolase_fold"/>
</dbReference>
<dbReference type="SUPFAM" id="SSF53474">
    <property type="entry name" value="alpha/beta-Hydrolases"/>
    <property type="match status" value="1"/>
</dbReference>
<evidence type="ECO:0000259" key="10">
    <source>
        <dbReference type="PROSITE" id="PS52004"/>
    </source>
</evidence>
<dbReference type="InterPro" id="IPR010071">
    <property type="entry name" value="AA_adenyl_dom"/>
</dbReference>
<dbReference type="InterPro" id="IPR057326">
    <property type="entry name" value="KR_dom"/>
</dbReference>
<dbReference type="SUPFAM" id="SSF47336">
    <property type="entry name" value="ACP-like"/>
    <property type="match status" value="2"/>
</dbReference>
<comment type="cofactor">
    <cofactor evidence="1">
        <name>pantetheine 4'-phosphate</name>
        <dbReference type="ChEBI" id="CHEBI:47942"/>
    </cofactor>
</comment>
<keyword evidence="13" id="KW-1185">Reference proteome</keyword>
<dbReference type="GO" id="GO:0006633">
    <property type="term" value="P:fatty acid biosynthetic process"/>
    <property type="evidence" value="ECO:0007669"/>
    <property type="project" value="InterPro"/>
</dbReference>
<dbReference type="Gene3D" id="2.30.38.10">
    <property type="entry name" value="Luciferase, Domain 3"/>
    <property type="match status" value="1"/>
</dbReference>
<dbReference type="PROSITE" id="PS00455">
    <property type="entry name" value="AMP_BINDING"/>
    <property type="match status" value="1"/>
</dbReference>
<dbReference type="SUPFAM" id="SSF56801">
    <property type="entry name" value="Acetyl-CoA synthetase-like"/>
    <property type="match status" value="1"/>
</dbReference>
<sequence length="3167" mass="346405">MSDSSTSASRDKIAIIGIGCRLPGSASDYRTFWQNLIDGKDCITPTPADRYDIGTLGSRDKSKPGRLVGGRGGYIDGFDEFDPAFFGISPREAHHMDPQQRKLLEVAWEALEDGGQKPGRLAGSDVGVFVGAFTLDYKIVQFADLSFDTLAAHTATGTMMTMVSNRISYCFDFRGPSISIDTACSSSLVAVDLACRSLSRGETNLALAGGTLLHMTPQYTIAETKGGFLSPEGRSRTFDADANGYVRAEGVGVIALKRLDDAVRDGDPIHAVIIGSGVNQDGRTSGITVPNPEAQIDLIERVCAEAGIAPGDLQYVEAHGTSTPVGDPLEANALGRALRMGRKPDSRCYVGSVKTNIGHTESAAGIAGLIKAAMCLKHKKIPPHINLGTVNPAIDLATLPYEIPTEVTDWPDHEGPARAGVNAFGFGGTNAHVLLEEAPARRDADHEPEEPSAGYAILPLTARDPAVFPELVEGIRRELAGADATGISLADLGSTLAHRRQHLDSRLSVVYSSRESLDEKLAGFLAGEADPHVLLDQQWDPARRGLVWAFTGMGPQWWAMGRMLFDSEPVYREAVQRCDAEFQAQSGWSLIEEMSADEADSRMEETWLAQPANFAVQMGLAALWRSYGITPDAIVGHSTGEVAAFYEAGVYSLRDAVTVVLHRSRLQQKLVGTGTMLAVSLTESEAADRIASYGDRVSIAAINSPTAMTLAGDQDVLAEIADALRSEQTFARFLTVRVPYHSARMDSIKDELLSALAGITPQVAEVPLYLTARRGRAHGTELDAGYWWHNVRDSVRFHEAIDGLIDDGYGLFLEIGPHPVLGHSIREALDAREVEGRTVPSIRRGEDEAARIAMSLATLHNLGREIDWHSMYPQRPAVVLPRYPFKRDRYWVEPASVEQVRLGRLDHPLLGRRMATVEPTWEARLDVEDLPYLSDHRIQGNVVFPAAGYLEMAAQAVHAMTGSAEATLADIRLRKALFLTDDAATTVQLAFSSDAAGFTIATVNPAAPERTVHADGVVRVGQRRRLNSTLDLTAIQSRTVRRLGSADCYSALAGLGYHYGPAFQSIEDVWIGPGEALARIRPSAALDAPTDQDGQYHFHPVLLDACFQSLLTPQLLDDDTDPTSTGIRLPLSIEEMRVAPIGTQPVWAHATITRQQGDELVGDIVVYSDSGVPLGRIEGFRAADVEKATATVGLSTIDHWLTEVEWVDAPLPAEAAAVEDDLNALGAADPVSNEWLIFCDAGGIGTELAELVAGRGGRCHLVRPGEQYRMEPGNRESVVVPGSAEDLARLFAELAAAGLDSFATIVHLWNLDLPSIDETARSSLTDHESLGTYSLIALAQTLASDPERAGRLHIVTRGTQAVALDDPVEPLGAPAWGIGRVLWNQELIAHRGRLIDLDPAGGTDQESRSAEARALLREASISDEDEVALRADGRRSGRLRIADGLTRPLPLRLRPDGGYLVTGAFGALGRVLCKTLVARGARRLILVGRTTLLERGHWHEVDPGTRVGRAVHLLTELEAMGAEAVLAPLDITDENAFTTWLADYRRTESTPIRGVFHLAGHVQDTLVPDMDREVFDSVHDPKVVGAYLLHRHLIEEPIEHFVLFASIASLLTTAGQTNYAAGNAFLDALAHHRRARGLPALSIDWGPWATGMIEELGLIDHYRNSRGMSSLSPDAGMAVLERVIGQDRAQLLVATVVDWPIFLAWYPAPPPLVAELAAAAGTDGASESSSFLDAFRAADEEKRRLLVTEQFTSVVAGVLRVRTGQVDPSVSLGALGLDSLLAMELRARVHTEMRIALPVVALLSSAPISDAIDQLHDGLVEVIADDDGETAVEAVEIFEDERSHPLTQNQKALWFLKQLSPDGFAYNIGGAVEVRAELDPELMFDAVRTLTARHPSLRANFHLRDGVPVQELREVSDLVHDIALFDVVDRDWDDIYQMIIAEYRKPYDLERDPLIRFRLFKRADDRWVIMKAVHHIISDAISTFTFIEELLAVYEGLRAERPVELAPPSSRYVDFLNWQNRFLASRDAERMLEYWRGHLPEQVPILNLPTDKPRPVVQTYNGASEFFVLDRELSGRVHAMAREHDVTVFMVLMSAYYLLLHRYSGQDDVIVGSPVTGRTQKEFSSVYGYFVNPLPLHVDLAGSPSIAQLLEQVRATVLNGLDNQEYPFVLLVEKLGLQHDPSRSAVFQAMFILLVHKVATEKYGYRLDYIELPEEEGQFDLTLSVYEEEADQSFHCVFKYNTDLFFAETMQRMASHYVTLLDALTSAPATESISRLPLLGDQERSEILEDWSGASSTVDVDVPVHELITSAAAQDPDAIAVSMPAGLTSAPEALRSGTDDRGRRTLTYGELERRACNLACRLGALGVGKGSVVALCLEKSPELVVTVLAVLKTGGAYLPLDPDHPTDRLAFMVRNVGAVLAIVDESRRDRLAGLVGEDVLVLGDLHRAAEAENAETTSLLPQTRSVVEAAPAEVAGPIDLAEPAYVIYTSGSTGRPKAVQVSHHNLASAYESWRREYRLDDEVRVHLQMASFSFDVFTGDLVRALCSGGTLVLVDRELLFDTARLHQTMLDERVDCGEFVPAVVRALMNHCEQTDRRLDSLRLLIVGSDAWKVEEYDRLRALCAEDTRVVNSYGLSEATIDSAYFEGPTDGLEPSRMVPIGRPLPNSALYILDEHAEPVPVGVPGELWVGGAGVAIGYAGDPEQTATRFVTTRWTARSTDGEPLRLYRTGDLARWDSAGRVQLLGRIDGQIKVRGHRIELGEIESQLADWPDLAEAVVTLLPDDRGESVLCAYCVPGGDGELDLRALRRHLAEYLPTFMIPAYFVELPALPLTANGKVDVAALPAPARTGDDREYEAPISLYEVRMAAHWESLLGLERVGLRHDFFESGGSSIKLIELIYHLQDEFGINIPVSQLFTVTTLQGMAGTVEQIVTGRIGGARPYLRFNPGGERRLFCFPPAGGHGLIYRRFAAHLPEYEFIAFNYLPGDDKVQRYADLIEELHPVGPCPLFGYSLGGNLAFEVASVLEARGRAVENVVIMDSYRIPEAFELEGMRFDAFEQELGEHLRKHTGSEVLTEETLEQARDYIRFCGRTPNLALIKASVDVISDEQKVEFYGVSEQGTWHGSSTTGTSVFRGLGTHAEMLDEQHLQHNAGLTREILVGGGHRGA</sequence>
<dbReference type="InterPro" id="IPR013968">
    <property type="entry name" value="PKS_KR"/>
</dbReference>
<dbReference type="FunFam" id="3.40.47.10:FF:000019">
    <property type="entry name" value="Polyketide synthase type I"/>
    <property type="match status" value="1"/>
</dbReference>
<keyword evidence="4" id="KW-0808">Transferase</keyword>
<dbReference type="InterPro" id="IPR014043">
    <property type="entry name" value="Acyl_transferase_dom"/>
</dbReference>
<dbReference type="Gene3D" id="3.40.50.1820">
    <property type="entry name" value="alpha/beta hydrolase"/>
    <property type="match status" value="1"/>
</dbReference>
<dbReference type="InterPro" id="IPR036291">
    <property type="entry name" value="NAD(P)-bd_dom_sf"/>
</dbReference>
<dbReference type="EMBL" id="CP014859">
    <property type="protein sequence ID" value="AOS63522.1"/>
    <property type="molecule type" value="Genomic_DNA"/>
</dbReference>
<dbReference type="Pfam" id="PF00501">
    <property type="entry name" value="AMP-binding"/>
    <property type="match status" value="1"/>
</dbReference>
<keyword evidence="6" id="KW-0012">Acyltransferase</keyword>
<feature type="active site" description="Proton donor; for dehydratase activity" evidence="8">
    <location>
        <position position="1104"/>
    </location>
</feature>
<evidence type="ECO:0000256" key="3">
    <source>
        <dbReference type="ARBA" id="ARBA00022553"/>
    </source>
</evidence>
<dbReference type="Pfam" id="PF08659">
    <property type="entry name" value="KR"/>
    <property type="match status" value="1"/>
</dbReference>
<dbReference type="SUPFAM" id="SSF55048">
    <property type="entry name" value="Probable ACP-binding domain of malonyl-CoA ACP transacylase"/>
    <property type="match status" value="1"/>
</dbReference>
<dbReference type="InterPro" id="IPR014031">
    <property type="entry name" value="Ketoacyl_synth_C"/>
</dbReference>
<dbReference type="InterPro" id="IPR049900">
    <property type="entry name" value="PKS_mFAS_DH"/>
</dbReference>
<dbReference type="Gene3D" id="3.40.50.980">
    <property type="match status" value="2"/>
</dbReference>
<organism evidence="12 13">
    <name type="scientific">Actinoalloteichus hymeniacidonis</name>
    <dbReference type="NCBI Taxonomy" id="340345"/>
    <lineage>
        <taxon>Bacteria</taxon>
        <taxon>Bacillati</taxon>
        <taxon>Actinomycetota</taxon>
        <taxon>Actinomycetes</taxon>
        <taxon>Pseudonocardiales</taxon>
        <taxon>Pseudonocardiaceae</taxon>
        <taxon>Actinoalloteichus</taxon>
    </lineage>
</organism>
<accession>A0AAC9HQ06</accession>
<dbReference type="Gene3D" id="3.30.70.3290">
    <property type="match status" value="1"/>
</dbReference>
<evidence type="ECO:0000256" key="8">
    <source>
        <dbReference type="PROSITE-ProRule" id="PRU01363"/>
    </source>
</evidence>
<dbReference type="Gene3D" id="3.30.559.10">
    <property type="entry name" value="Chloramphenicol acetyltransferase-like domain"/>
    <property type="match status" value="1"/>
</dbReference>
<dbReference type="PROSITE" id="PS00606">
    <property type="entry name" value="KS3_1"/>
    <property type="match status" value="1"/>
</dbReference>
<dbReference type="InterPro" id="IPR000873">
    <property type="entry name" value="AMP-dep_synth/lig_dom"/>
</dbReference>
<dbReference type="InterPro" id="IPR045851">
    <property type="entry name" value="AMP-bd_C_sf"/>
</dbReference>
<dbReference type="CDD" id="cd19531">
    <property type="entry name" value="LCL_NRPS-like"/>
    <property type="match status" value="1"/>
</dbReference>
<dbReference type="GO" id="GO:0004315">
    <property type="term" value="F:3-oxoacyl-[acyl-carrier-protein] synthase activity"/>
    <property type="evidence" value="ECO:0007669"/>
    <property type="project" value="InterPro"/>
</dbReference>
<dbReference type="Pfam" id="PF16197">
    <property type="entry name" value="KAsynt_C_assoc"/>
    <property type="match status" value="1"/>
</dbReference>
<dbReference type="SMART" id="SM00822">
    <property type="entry name" value="PKS_KR"/>
    <property type="match status" value="1"/>
</dbReference>
<dbReference type="Gene3D" id="1.10.287.490">
    <property type="entry name" value="Helix hairpin bin"/>
    <property type="match status" value="1"/>
</dbReference>
<name>A0AAC9HQ06_9PSEU</name>
<proteinExistence type="inferred from homology"/>
<dbReference type="Gene3D" id="3.10.129.110">
    <property type="entry name" value="Polyketide synthase dehydratase"/>
    <property type="match status" value="1"/>
</dbReference>
<dbReference type="SMART" id="SM00827">
    <property type="entry name" value="PKS_AT"/>
    <property type="match status" value="1"/>
</dbReference>
<dbReference type="PROSITE" id="PS52004">
    <property type="entry name" value="KS3_2"/>
    <property type="match status" value="1"/>
</dbReference>
<dbReference type="Gene3D" id="3.30.300.30">
    <property type="match status" value="1"/>
</dbReference>
<dbReference type="CDD" id="cd08955">
    <property type="entry name" value="KR_2_FAS_SDR_x"/>
    <property type="match status" value="1"/>
</dbReference>
<dbReference type="InterPro" id="IPR016035">
    <property type="entry name" value="Acyl_Trfase/lysoPLipase"/>
</dbReference>
<dbReference type="Proteomes" id="UP000095210">
    <property type="component" value="Chromosome"/>
</dbReference>
<dbReference type="InterPro" id="IPR020807">
    <property type="entry name" value="PKS_DH"/>
</dbReference>
<dbReference type="SMART" id="SM00824">
    <property type="entry name" value="PKS_TE"/>
    <property type="match status" value="1"/>
</dbReference>
<dbReference type="PROSITE" id="PS00012">
    <property type="entry name" value="PHOSPHOPANTETHEINE"/>
    <property type="match status" value="1"/>
</dbReference>
<dbReference type="InterPro" id="IPR014030">
    <property type="entry name" value="Ketoacyl_synth_N"/>
</dbReference>
<dbReference type="CDD" id="cd00833">
    <property type="entry name" value="PKS"/>
    <property type="match status" value="1"/>
</dbReference>
<comment type="similarity">
    <text evidence="7">In the C-terminal section; belongs to the NRP synthetase family.</text>
</comment>
<dbReference type="InterPro" id="IPR032821">
    <property type="entry name" value="PKS_assoc"/>
</dbReference>
<dbReference type="InterPro" id="IPR020845">
    <property type="entry name" value="AMP-binding_CS"/>
</dbReference>
<evidence type="ECO:0000256" key="6">
    <source>
        <dbReference type="ARBA" id="ARBA00023315"/>
    </source>
</evidence>
<reference evidence="13" key="1">
    <citation type="submission" date="2016-03" db="EMBL/GenBank/DDBJ databases">
        <title>Complete genome sequence of the type strain Actinoalloteichus hymeniacidonis DSM 45092.</title>
        <authorList>
            <person name="Schaffert L."/>
            <person name="Albersmeier A."/>
            <person name="Winkler A."/>
            <person name="Kalinowski J."/>
            <person name="Zotchev S."/>
            <person name="Ruckert C."/>
        </authorList>
    </citation>
    <scope>NUCLEOTIDE SEQUENCE [LARGE SCALE GENOMIC DNA]</scope>
    <source>
        <strain evidence="13">HPA177(T) (DSM 45092(T))</strain>
    </source>
</reference>
<dbReference type="InterPro" id="IPR020802">
    <property type="entry name" value="TesA-like"/>
</dbReference>
<dbReference type="InterPro" id="IPR016036">
    <property type="entry name" value="Malonyl_transacylase_ACP-bd"/>
</dbReference>
<dbReference type="SUPFAM" id="SSF52777">
    <property type="entry name" value="CoA-dependent acyltransferases"/>
    <property type="match status" value="2"/>
</dbReference>
<evidence type="ECO:0000256" key="4">
    <source>
        <dbReference type="ARBA" id="ARBA00022679"/>
    </source>
</evidence>
<evidence type="ECO:0000313" key="13">
    <source>
        <dbReference type="Proteomes" id="UP000095210"/>
    </source>
</evidence>
<dbReference type="InterPro" id="IPR049551">
    <property type="entry name" value="PKS_DH_C"/>
</dbReference>
<evidence type="ECO:0000256" key="7">
    <source>
        <dbReference type="ARBA" id="ARBA00029443"/>
    </source>
</evidence>
<dbReference type="SUPFAM" id="SSF53901">
    <property type="entry name" value="Thiolase-like"/>
    <property type="match status" value="1"/>
</dbReference>
<dbReference type="GO" id="GO:0071770">
    <property type="term" value="P:DIM/DIP cell wall layer assembly"/>
    <property type="evidence" value="ECO:0007669"/>
    <property type="project" value="TreeGrafter"/>
</dbReference>
<dbReference type="Pfam" id="PF00550">
    <property type="entry name" value="PP-binding"/>
    <property type="match status" value="2"/>
</dbReference>
<evidence type="ECO:0000313" key="12">
    <source>
        <dbReference type="EMBL" id="AOS63522.1"/>
    </source>
</evidence>
<feature type="domain" description="Carrier" evidence="9">
    <location>
        <begin position="1742"/>
        <end position="1819"/>
    </location>
</feature>
<feature type="domain" description="Carrier" evidence="9">
    <location>
        <begin position="2857"/>
        <end position="2932"/>
    </location>
</feature>
<dbReference type="Gene3D" id="1.10.1200.10">
    <property type="entry name" value="ACP-like"/>
    <property type="match status" value="2"/>
</dbReference>
<dbReference type="Pfam" id="PF21089">
    <property type="entry name" value="PKS_DH_N"/>
    <property type="match status" value="1"/>
</dbReference>
<dbReference type="InterPro" id="IPR006162">
    <property type="entry name" value="Ppantetheine_attach_site"/>
</dbReference>
<dbReference type="GO" id="GO:0005737">
    <property type="term" value="C:cytoplasm"/>
    <property type="evidence" value="ECO:0007669"/>
    <property type="project" value="TreeGrafter"/>
</dbReference>
<dbReference type="InterPro" id="IPR020841">
    <property type="entry name" value="PKS_Beta-ketoAc_synthase_dom"/>
</dbReference>
<dbReference type="GO" id="GO:0031177">
    <property type="term" value="F:phosphopantetheine binding"/>
    <property type="evidence" value="ECO:0007669"/>
    <property type="project" value="InterPro"/>
</dbReference>
<dbReference type="FunFam" id="3.40.366.10:FF:000002">
    <property type="entry name" value="Probable polyketide synthase 2"/>
    <property type="match status" value="1"/>
</dbReference>
<feature type="domain" description="PKS/mFAS DH" evidence="11">
    <location>
        <begin position="907"/>
        <end position="1191"/>
    </location>
</feature>
<dbReference type="Pfam" id="PF00109">
    <property type="entry name" value="ketoacyl-synt"/>
    <property type="match status" value="1"/>
</dbReference>
<dbReference type="Pfam" id="PF00975">
    <property type="entry name" value="Thioesterase"/>
    <property type="match status" value="1"/>
</dbReference>
<dbReference type="InterPro" id="IPR001227">
    <property type="entry name" value="Ac_transferase_dom_sf"/>
</dbReference>
<dbReference type="GO" id="GO:0005886">
    <property type="term" value="C:plasma membrane"/>
    <property type="evidence" value="ECO:0007669"/>
    <property type="project" value="TreeGrafter"/>
</dbReference>
<dbReference type="SUPFAM" id="SSF51735">
    <property type="entry name" value="NAD(P)-binding Rossmann-fold domains"/>
    <property type="match status" value="2"/>
</dbReference>
<dbReference type="PANTHER" id="PTHR43775:SF37">
    <property type="entry name" value="SI:DKEY-61P9.11"/>
    <property type="match status" value="1"/>
</dbReference>
<feature type="domain" description="Ketosynthase family 3 (KS3)" evidence="10">
    <location>
        <begin position="10"/>
        <end position="437"/>
    </location>
</feature>
<dbReference type="InterPro" id="IPR050091">
    <property type="entry name" value="PKS_NRPS_Biosynth_Enz"/>
</dbReference>
<dbReference type="GO" id="GO:0004312">
    <property type="term" value="F:fatty acid synthase activity"/>
    <property type="evidence" value="ECO:0007669"/>
    <property type="project" value="TreeGrafter"/>
</dbReference>
<evidence type="ECO:0000256" key="2">
    <source>
        <dbReference type="ARBA" id="ARBA00022450"/>
    </source>
</evidence>
<dbReference type="Gene3D" id="3.30.559.30">
    <property type="entry name" value="Nonribosomal peptide synthetase, condensation domain"/>
    <property type="match status" value="1"/>
</dbReference>
<dbReference type="Pfam" id="PF13193">
    <property type="entry name" value="AMP-binding_C"/>
    <property type="match status" value="1"/>
</dbReference>
<evidence type="ECO:0000256" key="1">
    <source>
        <dbReference type="ARBA" id="ARBA00001957"/>
    </source>
</evidence>
<dbReference type="PROSITE" id="PS50075">
    <property type="entry name" value="CARRIER"/>
    <property type="match status" value="2"/>
</dbReference>
<dbReference type="SMART" id="SM00825">
    <property type="entry name" value="PKS_KS"/>
    <property type="match status" value="1"/>
</dbReference>
<dbReference type="Pfam" id="PF14765">
    <property type="entry name" value="PS-DH"/>
    <property type="match status" value="1"/>
</dbReference>
<dbReference type="PANTHER" id="PTHR43775">
    <property type="entry name" value="FATTY ACID SYNTHASE"/>
    <property type="match status" value="1"/>
</dbReference>
<dbReference type="Pfam" id="PF02801">
    <property type="entry name" value="Ketoacyl-synt_C"/>
    <property type="match status" value="1"/>
</dbReference>
<dbReference type="RefSeq" id="WP_069849322.1">
    <property type="nucleotide sequence ID" value="NZ_CP014859.1"/>
</dbReference>
<evidence type="ECO:0000256" key="5">
    <source>
        <dbReference type="ARBA" id="ARBA00022737"/>
    </source>
</evidence>
<dbReference type="SUPFAM" id="SSF52151">
    <property type="entry name" value="FabD/lysophospholipase-like"/>
    <property type="match status" value="1"/>
</dbReference>
<dbReference type="Gene3D" id="3.40.50.720">
    <property type="entry name" value="NAD(P)-binding Rossmann-like Domain"/>
    <property type="match status" value="1"/>
</dbReference>
<dbReference type="GO" id="GO:0044550">
    <property type="term" value="P:secondary metabolite biosynthetic process"/>
    <property type="evidence" value="ECO:0007669"/>
    <property type="project" value="UniProtKB-ARBA"/>
</dbReference>
<feature type="region of interest" description="N-terminal hotdog fold" evidence="8">
    <location>
        <begin position="907"/>
        <end position="1025"/>
    </location>
</feature>
<keyword evidence="5" id="KW-0677">Repeat</keyword>
<dbReference type="SMART" id="SM00823">
    <property type="entry name" value="PKS_PP"/>
    <property type="match status" value="2"/>
</dbReference>
<dbReference type="PROSITE" id="PS52019">
    <property type="entry name" value="PKS_MFAS_DH"/>
    <property type="match status" value="1"/>
</dbReference>
<dbReference type="InterPro" id="IPR042104">
    <property type="entry name" value="PKS_dehydratase_sf"/>
</dbReference>
<feature type="active site" description="Proton acceptor; for dehydratase activity" evidence="8">
    <location>
        <position position="936"/>
    </location>
</feature>
<dbReference type="KEGG" id="ahm:TL08_13540"/>
<dbReference type="Gene3D" id="3.40.366.10">
    <property type="entry name" value="Malonyl-Coenzyme A Acyl Carrier Protein, domain 2"/>
    <property type="match status" value="1"/>
</dbReference>
<dbReference type="InterPro" id="IPR020806">
    <property type="entry name" value="PKS_PP-bd"/>
</dbReference>
<dbReference type="InterPro" id="IPR049552">
    <property type="entry name" value="PKS_DH_N"/>
</dbReference>
<dbReference type="Gene3D" id="3.40.47.10">
    <property type="match status" value="1"/>
</dbReference>
<dbReference type="InterPro" id="IPR001242">
    <property type="entry name" value="Condensation_dom"/>
</dbReference>
<dbReference type="InterPro" id="IPR016039">
    <property type="entry name" value="Thiolase-like"/>
</dbReference>
<gene>
    <name evidence="12" type="ORF">TL08_13540</name>
</gene>
<dbReference type="InterPro" id="IPR018201">
    <property type="entry name" value="Ketoacyl_synth_AS"/>
</dbReference>
<keyword evidence="3" id="KW-0597">Phosphoprotein</keyword>
<dbReference type="Pfam" id="PF00668">
    <property type="entry name" value="Condensation"/>
    <property type="match status" value="1"/>
</dbReference>
<evidence type="ECO:0000259" key="11">
    <source>
        <dbReference type="PROSITE" id="PS52019"/>
    </source>
</evidence>
<keyword evidence="2" id="KW-0596">Phosphopantetheine</keyword>
<feature type="region of interest" description="C-terminal hotdog fold" evidence="8">
    <location>
        <begin position="1040"/>
        <end position="1191"/>
    </location>
</feature>
<dbReference type="SMART" id="SM00826">
    <property type="entry name" value="PKS_DH"/>
    <property type="match status" value="1"/>
</dbReference>
<dbReference type="InterPro" id="IPR001031">
    <property type="entry name" value="Thioesterase"/>
</dbReference>
<evidence type="ECO:0000259" key="9">
    <source>
        <dbReference type="PROSITE" id="PS50075"/>
    </source>
</evidence>
<dbReference type="InterPro" id="IPR023213">
    <property type="entry name" value="CAT-like_dom_sf"/>
</dbReference>
<protein>
    <submittedName>
        <fullName evidence="12">Amino acid adenylation enzyme/thioester reductase family protein</fullName>
    </submittedName>
</protein>
<dbReference type="InterPro" id="IPR036736">
    <property type="entry name" value="ACP-like_sf"/>
</dbReference>
<dbReference type="NCBIfam" id="TIGR01733">
    <property type="entry name" value="AA-adenyl-dom"/>
    <property type="match status" value="1"/>
</dbReference>